<reference evidence="6 7" key="2">
    <citation type="submission" date="2016-01" db="EMBL/GenBank/DDBJ databases">
        <title>Microcella alkaliphila JAM AC0309 whole genome shotgun sequence.</title>
        <authorList>
            <person name="Kurata A."/>
            <person name="Hirose Y."/>
            <person name="Kishimoto N."/>
            <person name="Kobayashi T."/>
        </authorList>
    </citation>
    <scope>NUCLEOTIDE SEQUENCE [LARGE SCALE GENOMIC DNA]</scope>
    <source>
        <strain evidence="6 7">JAM AC0309</strain>
    </source>
</reference>
<sequence>MTGPALAHDEHWPRAGDWPAWRPGERADAILVGLPTWRTSLSPTRAYETPAAIRDALLRYSADALLTPAGIPLVVRDAGDIAEPDGDGEAAAVARVAEVAESCDLVIVLGGDNAATVPAALGVWGERIGCAGLVTLDAHHDLRDGTTNGSPVRRLLDAGLDGSRVAQLGIEPLANSRFYAERAAQHRIAVVTRDELAHSQIAAEMAAALDRAGSAGGPVHVDLDLDVCDRAVAPGCPASIPGGISAYELRRAAHVAGRHPAVRSIDLTELDASADAPDGRTVRLAALCVLEALAGLAARPAPRVDEVPA</sequence>
<evidence type="ECO:0000256" key="1">
    <source>
        <dbReference type="ARBA" id="ARBA00022723"/>
    </source>
</evidence>
<organism evidence="6 7">
    <name type="scientific">Microcella alkaliphila</name>
    <dbReference type="NCBI Taxonomy" id="279828"/>
    <lineage>
        <taxon>Bacteria</taxon>
        <taxon>Bacillati</taxon>
        <taxon>Actinomycetota</taxon>
        <taxon>Actinomycetes</taxon>
        <taxon>Micrococcales</taxon>
        <taxon>Microbacteriaceae</taxon>
        <taxon>Microcella</taxon>
    </lineage>
</organism>
<proteinExistence type="inferred from homology"/>
<evidence type="ECO:0000256" key="3">
    <source>
        <dbReference type="ARBA" id="ARBA00022808"/>
    </source>
</evidence>
<dbReference type="KEGG" id="malk:MalAC0309_0490"/>
<dbReference type="GO" id="GO:0006547">
    <property type="term" value="P:L-histidine metabolic process"/>
    <property type="evidence" value="ECO:0007669"/>
    <property type="project" value="UniProtKB-KW"/>
</dbReference>
<dbReference type="SUPFAM" id="SSF52768">
    <property type="entry name" value="Arginase/deacetylase"/>
    <property type="match status" value="1"/>
</dbReference>
<evidence type="ECO:0000256" key="4">
    <source>
        <dbReference type="ARBA" id="ARBA00023211"/>
    </source>
</evidence>
<dbReference type="Proteomes" id="UP000218965">
    <property type="component" value="Chromosome"/>
</dbReference>
<dbReference type="Gene3D" id="3.40.800.10">
    <property type="entry name" value="Ureohydrolase domain"/>
    <property type="match status" value="1"/>
</dbReference>
<gene>
    <name evidence="6" type="ORF">MalAC0309_0490</name>
</gene>
<dbReference type="AlphaFoldDB" id="A0A0U5CE20"/>
<dbReference type="GO" id="GO:0033389">
    <property type="term" value="P:putrescine biosynthetic process from arginine, via agmatine"/>
    <property type="evidence" value="ECO:0007669"/>
    <property type="project" value="TreeGrafter"/>
</dbReference>
<keyword evidence="3" id="KW-0369">Histidine metabolism</keyword>
<evidence type="ECO:0000313" key="7">
    <source>
        <dbReference type="Proteomes" id="UP000218965"/>
    </source>
</evidence>
<dbReference type="PIRSF" id="PIRSF036979">
    <property type="entry name" value="Arginase"/>
    <property type="match status" value="1"/>
</dbReference>
<keyword evidence="2" id="KW-0378">Hydrolase</keyword>
<dbReference type="PROSITE" id="PS51409">
    <property type="entry name" value="ARGINASE_2"/>
    <property type="match status" value="1"/>
</dbReference>
<keyword evidence="1" id="KW-0479">Metal-binding</keyword>
<dbReference type="PANTHER" id="PTHR11358">
    <property type="entry name" value="ARGINASE/AGMATINASE"/>
    <property type="match status" value="1"/>
</dbReference>
<reference evidence="7" key="1">
    <citation type="submission" date="2015-12" db="EMBL/GenBank/DDBJ databases">
        <authorList>
            <person name="Shamseldin A."/>
            <person name="Moawad H."/>
            <person name="Abd El-Rahim W.M."/>
            <person name="Sadowsky M.J."/>
        </authorList>
    </citation>
    <scope>NUCLEOTIDE SEQUENCE [LARGE SCALE GENOMIC DNA]</scope>
    <source>
        <strain evidence="7">JAM AC0309</strain>
    </source>
</reference>
<dbReference type="GO" id="GO:0008783">
    <property type="term" value="F:agmatinase activity"/>
    <property type="evidence" value="ECO:0007669"/>
    <property type="project" value="TreeGrafter"/>
</dbReference>
<protein>
    <submittedName>
        <fullName evidence="6">Arginase/agmatinase/formiminoglutamase</fullName>
    </submittedName>
</protein>
<evidence type="ECO:0000256" key="5">
    <source>
        <dbReference type="PROSITE-ProRule" id="PRU00742"/>
    </source>
</evidence>
<name>A0A0U5CE20_9MICO</name>
<dbReference type="Pfam" id="PF00491">
    <property type="entry name" value="Arginase"/>
    <property type="match status" value="1"/>
</dbReference>
<dbReference type="InterPro" id="IPR006035">
    <property type="entry name" value="Ureohydrolase"/>
</dbReference>
<accession>A0A0U5CE20</accession>
<dbReference type="PANTHER" id="PTHR11358:SF35">
    <property type="entry name" value="FORMIMIDOYLGLUTAMASE"/>
    <property type="match status" value="1"/>
</dbReference>
<keyword evidence="4" id="KW-0464">Manganese</keyword>
<comment type="similarity">
    <text evidence="5">Belongs to the arginase family.</text>
</comment>
<evidence type="ECO:0000256" key="2">
    <source>
        <dbReference type="ARBA" id="ARBA00022801"/>
    </source>
</evidence>
<dbReference type="InterPro" id="IPR023696">
    <property type="entry name" value="Ureohydrolase_dom_sf"/>
</dbReference>
<dbReference type="RefSeq" id="WP_096420525.1">
    <property type="nucleotide sequence ID" value="NZ_AP017315.1"/>
</dbReference>
<dbReference type="EMBL" id="AP017315">
    <property type="protein sequence ID" value="BAU31362.1"/>
    <property type="molecule type" value="Genomic_DNA"/>
</dbReference>
<dbReference type="GO" id="GO:0046872">
    <property type="term" value="F:metal ion binding"/>
    <property type="evidence" value="ECO:0007669"/>
    <property type="project" value="UniProtKB-KW"/>
</dbReference>
<evidence type="ECO:0000313" key="6">
    <source>
        <dbReference type="EMBL" id="BAU31362.1"/>
    </source>
</evidence>